<organism evidence="8 9">
    <name type="scientific">Bombyx mandarina</name>
    <name type="common">Wild silk moth</name>
    <name type="synonym">Wild silkworm</name>
    <dbReference type="NCBI Taxonomy" id="7092"/>
    <lineage>
        <taxon>Eukaryota</taxon>
        <taxon>Metazoa</taxon>
        <taxon>Ecdysozoa</taxon>
        <taxon>Arthropoda</taxon>
        <taxon>Hexapoda</taxon>
        <taxon>Insecta</taxon>
        <taxon>Pterygota</taxon>
        <taxon>Neoptera</taxon>
        <taxon>Endopterygota</taxon>
        <taxon>Lepidoptera</taxon>
        <taxon>Glossata</taxon>
        <taxon>Ditrysia</taxon>
        <taxon>Bombycoidea</taxon>
        <taxon>Bombycidae</taxon>
        <taxon>Bombycinae</taxon>
        <taxon>Bombyx</taxon>
    </lineage>
</organism>
<evidence type="ECO:0000313" key="8">
    <source>
        <dbReference type="Proteomes" id="UP000504629"/>
    </source>
</evidence>
<reference evidence="9" key="1">
    <citation type="submission" date="2025-08" db="UniProtKB">
        <authorList>
            <consortium name="RefSeq"/>
        </authorList>
    </citation>
    <scope>IDENTIFICATION</scope>
    <source>
        <tissue evidence="9">Silk gland</tissue>
    </source>
</reference>
<keyword evidence="7" id="KW-0503">Monooxygenase</keyword>
<keyword evidence="4" id="KW-0479">Metal-binding</keyword>
<dbReference type="GO" id="GO:0004497">
    <property type="term" value="F:monooxygenase activity"/>
    <property type="evidence" value="ECO:0007669"/>
    <property type="project" value="UniProtKB-KW"/>
</dbReference>
<dbReference type="GO" id="GO:0016705">
    <property type="term" value="F:oxidoreductase activity, acting on paired donors, with incorporation or reduction of molecular oxygen"/>
    <property type="evidence" value="ECO:0007669"/>
    <property type="project" value="InterPro"/>
</dbReference>
<dbReference type="GO" id="GO:0020037">
    <property type="term" value="F:heme binding"/>
    <property type="evidence" value="ECO:0007669"/>
    <property type="project" value="InterPro"/>
</dbReference>
<keyword evidence="8" id="KW-1185">Reference proteome</keyword>
<dbReference type="Gene3D" id="1.10.630.10">
    <property type="entry name" value="Cytochrome P450"/>
    <property type="match status" value="1"/>
</dbReference>
<evidence type="ECO:0000313" key="9">
    <source>
        <dbReference type="RefSeq" id="XP_028033180.1"/>
    </source>
</evidence>
<gene>
    <name evidence="9" type="primary">LOC114245272</name>
</gene>
<sequence>MLICEKWRSHRKMIAPTFHINILKSFMGVFNENSKSVVKKLRSEVGKTFDVHDYMSCVTVDILLETAMGITKTTQDAASFDYAMAVMK</sequence>
<evidence type="ECO:0000256" key="3">
    <source>
        <dbReference type="ARBA" id="ARBA00022617"/>
    </source>
</evidence>
<dbReference type="Pfam" id="PF00067">
    <property type="entry name" value="p450"/>
    <property type="match status" value="1"/>
</dbReference>
<dbReference type="InterPro" id="IPR050196">
    <property type="entry name" value="Cytochrome_P450_Monoox"/>
</dbReference>
<dbReference type="Proteomes" id="UP000504629">
    <property type="component" value="Unplaced"/>
</dbReference>
<dbReference type="SUPFAM" id="SSF48264">
    <property type="entry name" value="Cytochrome P450"/>
    <property type="match status" value="1"/>
</dbReference>
<proteinExistence type="inferred from homology"/>
<evidence type="ECO:0000256" key="6">
    <source>
        <dbReference type="ARBA" id="ARBA00023004"/>
    </source>
</evidence>
<dbReference type="RefSeq" id="XP_028033180.1">
    <property type="nucleotide sequence ID" value="XM_028177379.1"/>
</dbReference>
<comment type="cofactor">
    <cofactor evidence="1">
        <name>heme</name>
        <dbReference type="ChEBI" id="CHEBI:30413"/>
    </cofactor>
</comment>
<keyword evidence="3" id="KW-0349">Heme</keyword>
<dbReference type="PANTHER" id="PTHR24291">
    <property type="entry name" value="CYTOCHROME P450 FAMILY 4"/>
    <property type="match status" value="1"/>
</dbReference>
<comment type="similarity">
    <text evidence="2">Belongs to the cytochrome P450 family.</text>
</comment>
<evidence type="ECO:0000256" key="1">
    <source>
        <dbReference type="ARBA" id="ARBA00001971"/>
    </source>
</evidence>
<evidence type="ECO:0000256" key="4">
    <source>
        <dbReference type="ARBA" id="ARBA00022723"/>
    </source>
</evidence>
<keyword evidence="6" id="KW-0408">Iron</keyword>
<dbReference type="OrthoDB" id="1372046at2759"/>
<accession>A0A6J2JU86</accession>
<dbReference type="KEGG" id="bman:114245272"/>
<keyword evidence="5" id="KW-0560">Oxidoreductase</keyword>
<evidence type="ECO:0000256" key="2">
    <source>
        <dbReference type="ARBA" id="ARBA00010617"/>
    </source>
</evidence>
<dbReference type="PANTHER" id="PTHR24291:SF106">
    <property type="entry name" value="CYTOCHROME P450 4G1-RELATED"/>
    <property type="match status" value="1"/>
</dbReference>
<dbReference type="GeneID" id="114245272"/>
<dbReference type="InterPro" id="IPR036396">
    <property type="entry name" value="Cyt_P450_sf"/>
</dbReference>
<dbReference type="AlphaFoldDB" id="A0A6J2JU86"/>
<evidence type="ECO:0000256" key="5">
    <source>
        <dbReference type="ARBA" id="ARBA00023002"/>
    </source>
</evidence>
<evidence type="ECO:0000256" key="7">
    <source>
        <dbReference type="ARBA" id="ARBA00023033"/>
    </source>
</evidence>
<dbReference type="GO" id="GO:0005506">
    <property type="term" value="F:iron ion binding"/>
    <property type="evidence" value="ECO:0007669"/>
    <property type="project" value="InterPro"/>
</dbReference>
<dbReference type="InterPro" id="IPR001128">
    <property type="entry name" value="Cyt_P450"/>
</dbReference>
<protein>
    <submittedName>
        <fullName evidence="9">Cytochrome P450 4g15-like</fullName>
    </submittedName>
</protein>
<name>A0A6J2JU86_BOMMA</name>